<dbReference type="PROSITE" id="PS50893">
    <property type="entry name" value="ABC_TRANSPORTER_2"/>
    <property type="match status" value="1"/>
</dbReference>
<keyword evidence="6" id="KW-1278">Translocase</keyword>
<dbReference type="InterPro" id="IPR027417">
    <property type="entry name" value="P-loop_NTPase"/>
</dbReference>
<keyword evidence="3" id="KW-1003">Cell membrane</keyword>
<dbReference type="GO" id="GO:0005524">
    <property type="term" value="F:ATP binding"/>
    <property type="evidence" value="ECO:0007669"/>
    <property type="project" value="UniProtKB-KW"/>
</dbReference>
<evidence type="ECO:0000313" key="10">
    <source>
        <dbReference type="EMBL" id="KAA3530050.1"/>
    </source>
</evidence>
<evidence type="ECO:0000256" key="7">
    <source>
        <dbReference type="ARBA" id="ARBA00023136"/>
    </source>
</evidence>
<accession>A0A368NZC0</accession>
<evidence type="ECO:0000259" key="9">
    <source>
        <dbReference type="PROSITE" id="PS50893"/>
    </source>
</evidence>
<feature type="region of interest" description="Disordered" evidence="8">
    <location>
        <begin position="1"/>
        <end position="28"/>
    </location>
</feature>
<evidence type="ECO:0000256" key="2">
    <source>
        <dbReference type="ARBA" id="ARBA00022448"/>
    </source>
</evidence>
<dbReference type="PANTHER" id="PTHR42788">
    <property type="entry name" value="TAURINE IMPORT ATP-BINDING PROTEIN-RELATED"/>
    <property type="match status" value="1"/>
</dbReference>
<evidence type="ECO:0000256" key="4">
    <source>
        <dbReference type="ARBA" id="ARBA00022741"/>
    </source>
</evidence>
<proteinExistence type="inferred from homology"/>
<comment type="similarity">
    <text evidence="1">Belongs to the ABC transporter superfamily.</text>
</comment>
<feature type="domain" description="ABC transporter" evidence="9">
    <location>
        <begin position="36"/>
        <end position="260"/>
    </location>
</feature>
<evidence type="ECO:0000256" key="8">
    <source>
        <dbReference type="SAM" id="MobiDB-lite"/>
    </source>
</evidence>
<keyword evidence="5 10" id="KW-0067">ATP-binding</keyword>
<dbReference type="Gene3D" id="3.40.50.300">
    <property type="entry name" value="P-loop containing nucleotide triphosphate hydrolases"/>
    <property type="match status" value="1"/>
</dbReference>
<evidence type="ECO:0000256" key="6">
    <source>
        <dbReference type="ARBA" id="ARBA00022967"/>
    </source>
</evidence>
<sequence>MTATTMTRLRPVQEAHPATRQEQASQPVLASARPAFSFRNVRKSFGTQTVLDGINLDVAEGEFLAIIGKSGCGKSTLLRLLAGLDKPSSGELVHHADKSDAARVRMMFQEPRLLPWAKIDDNVAVGLTGIAKGKDALLAARALLEEVGLGTRASEWPSVLSGGQKQRVALARALAAHPHILALDEPLGALDALTRIEMQQLLERIWQKQRFTAVLVTHDVSEAVALADRIVVIDAGRIALDLKVALPRPRRHATAECAAIEAQILEKLLGDAAPA</sequence>
<dbReference type="SMART" id="SM00382">
    <property type="entry name" value="AAA"/>
    <property type="match status" value="1"/>
</dbReference>
<comment type="caution">
    <text evidence="10">The sequence shown here is derived from an EMBL/GenBank/DDBJ whole genome shotgun (WGS) entry which is preliminary data.</text>
</comment>
<dbReference type="GeneID" id="60680629"/>
<gene>
    <name evidence="10" type="ORF">DXT89_04685</name>
</gene>
<dbReference type="Proteomes" id="UP000436911">
    <property type="component" value="Unassembled WGS sequence"/>
</dbReference>
<dbReference type="InterPro" id="IPR017871">
    <property type="entry name" value="ABC_transporter-like_CS"/>
</dbReference>
<dbReference type="OrthoDB" id="9797536at2"/>
<evidence type="ECO:0000256" key="5">
    <source>
        <dbReference type="ARBA" id="ARBA00022840"/>
    </source>
</evidence>
<dbReference type="AlphaFoldDB" id="A0A368NZC0"/>
<dbReference type="InterPro" id="IPR003593">
    <property type="entry name" value="AAA+_ATPase"/>
</dbReference>
<evidence type="ECO:0000313" key="11">
    <source>
        <dbReference type="Proteomes" id="UP000436911"/>
    </source>
</evidence>
<dbReference type="Pfam" id="PF00005">
    <property type="entry name" value="ABC_tran"/>
    <property type="match status" value="1"/>
</dbReference>
<dbReference type="InterPro" id="IPR003439">
    <property type="entry name" value="ABC_transporter-like_ATP-bd"/>
</dbReference>
<keyword evidence="7" id="KW-0472">Membrane</keyword>
<name>A0A368NZC0_AGRVI</name>
<dbReference type="PANTHER" id="PTHR42788:SF17">
    <property type="entry name" value="ALIPHATIC SULFONATES IMPORT ATP-BINDING PROTEIN SSUB"/>
    <property type="match status" value="1"/>
</dbReference>
<keyword evidence="2" id="KW-0813">Transport</keyword>
<dbReference type="InterPro" id="IPR050166">
    <property type="entry name" value="ABC_transporter_ATP-bind"/>
</dbReference>
<dbReference type="EMBL" id="QUSG01000002">
    <property type="protein sequence ID" value="KAA3530050.1"/>
    <property type="molecule type" value="Genomic_DNA"/>
</dbReference>
<organism evidence="10 11">
    <name type="scientific">Agrobacterium vitis</name>
    <name type="common">Rhizobium vitis</name>
    <dbReference type="NCBI Taxonomy" id="373"/>
    <lineage>
        <taxon>Bacteria</taxon>
        <taxon>Pseudomonadati</taxon>
        <taxon>Pseudomonadota</taxon>
        <taxon>Alphaproteobacteria</taxon>
        <taxon>Hyphomicrobiales</taxon>
        <taxon>Rhizobiaceae</taxon>
        <taxon>Rhizobium/Agrobacterium group</taxon>
        <taxon>Agrobacterium</taxon>
    </lineage>
</organism>
<reference evidence="10 11" key="1">
    <citation type="submission" date="2018-08" db="EMBL/GenBank/DDBJ databases">
        <title>Genome sequencing of Agrobacterium vitis strain ICMP 10754.</title>
        <authorList>
            <person name="Visnovsky S.B."/>
            <person name="Pitman A.R."/>
        </authorList>
    </citation>
    <scope>NUCLEOTIDE SEQUENCE [LARGE SCALE GENOMIC DNA]</scope>
    <source>
        <strain evidence="10 11">ICMP 10754</strain>
    </source>
</reference>
<dbReference type="GO" id="GO:0016887">
    <property type="term" value="F:ATP hydrolysis activity"/>
    <property type="evidence" value="ECO:0007669"/>
    <property type="project" value="InterPro"/>
</dbReference>
<evidence type="ECO:0000256" key="1">
    <source>
        <dbReference type="ARBA" id="ARBA00005417"/>
    </source>
</evidence>
<protein>
    <submittedName>
        <fullName evidence="10">ATP-binding cassette domain-containing protein</fullName>
    </submittedName>
</protein>
<evidence type="ECO:0000256" key="3">
    <source>
        <dbReference type="ARBA" id="ARBA00022475"/>
    </source>
</evidence>
<dbReference type="SUPFAM" id="SSF52540">
    <property type="entry name" value="P-loop containing nucleoside triphosphate hydrolases"/>
    <property type="match status" value="1"/>
</dbReference>
<keyword evidence="4" id="KW-0547">Nucleotide-binding</keyword>
<dbReference type="PROSITE" id="PS00211">
    <property type="entry name" value="ABC_TRANSPORTER_1"/>
    <property type="match status" value="1"/>
</dbReference>
<dbReference type="RefSeq" id="WP_060717332.1">
    <property type="nucleotide sequence ID" value="NZ_CP055266.1"/>
</dbReference>